<feature type="compositionally biased region" description="Basic and acidic residues" evidence="1">
    <location>
        <begin position="58"/>
        <end position="69"/>
    </location>
</feature>
<keyword evidence="3" id="KW-1185">Reference proteome</keyword>
<evidence type="ECO:0000313" key="3">
    <source>
        <dbReference type="Proteomes" id="UP000789901"/>
    </source>
</evidence>
<sequence length="205" mass="23457">MLLQQLQTALTSSQAKFYQRSLKEPCYTPIVYPQHLQQQFRPAKISPKGEPIPSLGNEKQEKEKPKNERINSYQNDEDPLNDVQNLFNCGCEYQNVIKIDNDKYEASEYNQALTPTSFDLSIFEGQLISIGYQKATKISSTCDLVCLQQKGIKGITRKYKYQNFVDMSYVCGVNDEPRTLVVNNKASVKEHNKDDNNILAFDQGK</sequence>
<feature type="region of interest" description="Disordered" evidence="1">
    <location>
        <begin position="41"/>
        <end position="77"/>
    </location>
</feature>
<reference evidence="2 3" key="1">
    <citation type="submission" date="2021-06" db="EMBL/GenBank/DDBJ databases">
        <authorList>
            <person name="Kallberg Y."/>
            <person name="Tangrot J."/>
            <person name="Rosling A."/>
        </authorList>
    </citation>
    <scope>NUCLEOTIDE SEQUENCE [LARGE SCALE GENOMIC DNA]</scope>
    <source>
        <strain evidence="2 3">120-4 pot B 10/14</strain>
    </source>
</reference>
<proteinExistence type="predicted"/>
<protein>
    <submittedName>
        <fullName evidence="2">38013_t:CDS:1</fullName>
    </submittedName>
</protein>
<evidence type="ECO:0000256" key="1">
    <source>
        <dbReference type="SAM" id="MobiDB-lite"/>
    </source>
</evidence>
<feature type="non-terminal residue" evidence="2">
    <location>
        <position position="205"/>
    </location>
</feature>
<comment type="caution">
    <text evidence="2">The sequence shown here is derived from an EMBL/GenBank/DDBJ whole genome shotgun (WGS) entry which is preliminary data.</text>
</comment>
<dbReference type="Proteomes" id="UP000789901">
    <property type="component" value="Unassembled WGS sequence"/>
</dbReference>
<organism evidence="2 3">
    <name type="scientific">Gigaspora margarita</name>
    <dbReference type="NCBI Taxonomy" id="4874"/>
    <lineage>
        <taxon>Eukaryota</taxon>
        <taxon>Fungi</taxon>
        <taxon>Fungi incertae sedis</taxon>
        <taxon>Mucoromycota</taxon>
        <taxon>Glomeromycotina</taxon>
        <taxon>Glomeromycetes</taxon>
        <taxon>Diversisporales</taxon>
        <taxon>Gigasporaceae</taxon>
        <taxon>Gigaspora</taxon>
    </lineage>
</organism>
<dbReference type="EMBL" id="CAJVQB010016045">
    <property type="protein sequence ID" value="CAG8778102.1"/>
    <property type="molecule type" value="Genomic_DNA"/>
</dbReference>
<gene>
    <name evidence="2" type="ORF">GMARGA_LOCUS19324</name>
</gene>
<evidence type="ECO:0000313" key="2">
    <source>
        <dbReference type="EMBL" id="CAG8778102.1"/>
    </source>
</evidence>
<name>A0ABN7VKM6_GIGMA</name>
<accession>A0ABN7VKM6</accession>